<dbReference type="InterPro" id="IPR019734">
    <property type="entry name" value="TPR_rpt"/>
</dbReference>
<dbReference type="Pfam" id="PF12770">
    <property type="entry name" value="CHAT"/>
    <property type="match status" value="1"/>
</dbReference>
<evidence type="ECO:0000259" key="2">
    <source>
        <dbReference type="Pfam" id="PF12770"/>
    </source>
</evidence>
<dbReference type="InterPro" id="IPR024983">
    <property type="entry name" value="CHAT_dom"/>
</dbReference>
<reference evidence="3 4" key="1">
    <citation type="submission" date="2024-09" db="EMBL/GenBank/DDBJ databases">
        <title>Itraconazole resistance in Madurella fahalii resulting from another homologue of gene encoding cytochrome P450 14-alpha sterol demethylase (CYP51).</title>
        <authorList>
            <person name="Yoshioka I."/>
            <person name="Fahal A.H."/>
            <person name="Kaneko S."/>
            <person name="Yaguchi T."/>
        </authorList>
    </citation>
    <scope>NUCLEOTIDE SEQUENCE [LARGE SCALE GENOMIC DNA]</scope>
    <source>
        <strain evidence="3 4">IFM 68171</strain>
    </source>
</reference>
<protein>
    <submittedName>
        <fullName evidence="3">CHAT domain-containing protein</fullName>
    </submittedName>
</protein>
<dbReference type="Pfam" id="PF13374">
    <property type="entry name" value="TPR_10"/>
    <property type="match status" value="1"/>
</dbReference>
<keyword evidence="4" id="KW-1185">Reference proteome</keyword>
<dbReference type="EMBL" id="BAAFSV010000004">
    <property type="protein sequence ID" value="GAB1317125.1"/>
    <property type="molecule type" value="Genomic_DNA"/>
</dbReference>
<dbReference type="RefSeq" id="XP_070918856.1">
    <property type="nucleotide sequence ID" value="XM_071062755.1"/>
</dbReference>
<feature type="domain" description="CHAT" evidence="2">
    <location>
        <begin position="993"/>
        <end position="1259"/>
    </location>
</feature>
<organism evidence="3 4">
    <name type="scientific">Madurella fahalii</name>
    <dbReference type="NCBI Taxonomy" id="1157608"/>
    <lineage>
        <taxon>Eukaryota</taxon>
        <taxon>Fungi</taxon>
        <taxon>Dikarya</taxon>
        <taxon>Ascomycota</taxon>
        <taxon>Pezizomycotina</taxon>
        <taxon>Sordariomycetes</taxon>
        <taxon>Sordariomycetidae</taxon>
        <taxon>Sordariales</taxon>
        <taxon>Sordariales incertae sedis</taxon>
        <taxon>Madurella</taxon>
    </lineage>
</organism>
<dbReference type="SUPFAM" id="SSF48452">
    <property type="entry name" value="TPR-like"/>
    <property type="match status" value="3"/>
</dbReference>
<feature type="region of interest" description="Disordered" evidence="1">
    <location>
        <begin position="873"/>
        <end position="899"/>
    </location>
</feature>
<gene>
    <name evidence="3" type="ORF">MFIFM68171_07335</name>
</gene>
<feature type="compositionally biased region" description="Low complexity" evidence="1">
    <location>
        <begin position="877"/>
        <end position="890"/>
    </location>
</feature>
<dbReference type="InterPro" id="IPR011990">
    <property type="entry name" value="TPR-like_helical_dom_sf"/>
</dbReference>
<dbReference type="Gene3D" id="1.10.150.90">
    <property type="entry name" value="Immunodeficiency lentiviruses, gag gene matrix protein p17"/>
    <property type="match status" value="5"/>
</dbReference>
<sequence>MAGMELFDIEAEMASLLNGMSNEDLRSFAELQDDLAGDEQVELYIYICFLIFKESGSTEHLERAAQRAERWVAVTPTDHPDRTRRFRILDMMSAWVHQVRSALEDIVATPLGVTRRISQELVFDEIGIQIHHLSDQAARLAESYLQTGRLEDLKEAVRIMEEVLEIGGVYIEYCMLSAFGTMLGMRFERTGSIDDLNRAVDIASMAVDAIPQDHPDRAAILDNLGYLLGRRFEQTGSIDDLNRAFDVASMAVDATPQDHPDRASQLNDLGNLLGRRFERTGSIDDLNRAVDVASMAVDATPQDHPYQACFLNNLGNRLGKRFGRTGSIDDLNRAVDVASMAVDTIPQDHLNQAIYLNNLGNWLGTRFERTGSIDDLNRAVDIASIAVDATPQDHPDRASRLNNLGIWLGTRFERTGSIDDLNRAVDVASIAVDATPQDHPDRAGRLNNLGNMLGRRFERTGSIDDLNRAVDIASIAVDTTPQDHPNRAIYLNNLGNLLGERFERTGSMDDLNRAIDVASIAVDTTPQDHSNRAMYLNNLGNQLGRRFERTGSIDDLNRAVEVASMAVDATPQDHPDRAGFFNNLGSWLGTRFQRTGSIDNLNRAVDVASMVVDATPQDHPDRAGRLNNLGNLLGRRFERTSSIDDLNRAVDVASIAVDAIPQDHPNQAAILNNLGNWLGRRFERTSSMDDLNRAVDVASIAVDATPQDHPDRAIRLNNLGDQLGRRFERTGSMDDLNRALALYREGWSCYTAPPSIRIRLGRDAANILASQRNWDESSQLLEEVVKLLPTISPRSLNHTDKQHMLADSAGLASMAAATALNAGKAASHALQLLELGRGIIAGLLMDMRGDISDLKRKHPGLADEFTSLRDVLDSPADRSTSTISSDDTSSWESQAKRRREADQKFGELITRIRAQPGFDRFLRPPTEDEIIAAANPDPIIVVNLSSYRCDAFLVERDRTTVLELPGLTVKEVQKRALGLRLSRTTGPFNIAPLLEWFWDVVARPSLDTLGFTDPVSDDNWPRVWWIPTGLLSQLPLHAAGRHTRGSTETVLDRVMSSYALSVKALIYGRRHLVRRSPGPPSDQALLVAMHETPDLSANRILPFAADEVEMLKNLCPSLQLRPVTPMLRKDDVLQHLQVCRIFHFAGHGQSDPAEPSRSCLLLEDWKTNPLTVGDLRDYRFQENGPFLGYLSACSTGANEAARLADEGIHLVSALQLAGFRHVVGTLWEVSDMHCVEVARVLYETLRDEGMTDVAVCRGLHRGVRRLRDQGIKDGEARDGTLVSLGSRVQGMANSHWVPYIHFGV</sequence>
<comment type="caution">
    <text evidence="3">The sequence shown here is derived from an EMBL/GenBank/DDBJ whole genome shotgun (WGS) entry which is preliminary data.</text>
</comment>
<dbReference type="Gene3D" id="1.25.40.10">
    <property type="entry name" value="Tetratricopeptide repeat domain"/>
    <property type="match status" value="1"/>
</dbReference>
<accession>A0ABQ0GHG5</accession>
<proteinExistence type="predicted"/>
<evidence type="ECO:0000313" key="3">
    <source>
        <dbReference type="EMBL" id="GAB1317125.1"/>
    </source>
</evidence>
<evidence type="ECO:0000313" key="4">
    <source>
        <dbReference type="Proteomes" id="UP001628179"/>
    </source>
</evidence>
<dbReference type="Proteomes" id="UP001628179">
    <property type="component" value="Unassembled WGS sequence"/>
</dbReference>
<name>A0ABQ0GHG5_9PEZI</name>
<dbReference type="GeneID" id="98178078"/>
<dbReference type="PANTHER" id="PTHR19959:SF119">
    <property type="entry name" value="FUNGAL LIPASE-LIKE DOMAIN-CONTAINING PROTEIN"/>
    <property type="match status" value="1"/>
</dbReference>
<dbReference type="SMART" id="SM00028">
    <property type="entry name" value="TPR"/>
    <property type="match status" value="7"/>
</dbReference>
<evidence type="ECO:0000256" key="1">
    <source>
        <dbReference type="SAM" id="MobiDB-lite"/>
    </source>
</evidence>
<dbReference type="InterPro" id="IPR012344">
    <property type="entry name" value="Matrix_HIV/RSV_N"/>
</dbReference>
<dbReference type="PANTHER" id="PTHR19959">
    <property type="entry name" value="KINESIN LIGHT CHAIN"/>
    <property type="match status" value="1"/>
</dbReference>